<dbReference type="EMBL" id="LSRX01000867">
    <property type="protein sequence ID" value="OLP87318.1"/>
    <property type="molecule type" value="Genomic_DNA"/>
</dbReference>
<protein>
    <submittedName>
        <fullName evidence="1">Uncharacterized protein</fullName>
    </submittedName>
</protein>
<keyword evidence="2" id="KW-1185">Reference proteome</keyword>
<organism evidence="1 2">
    <name type="scientific">Symbiodinium microadriaticum</name>
    <name type="common">Dinoflagellate</name>
    <name type="synonym">Zooxanthella microadriatica</name>
    <dbReference type="NCBI Taxonomy" id="2951"/>
    <lineage>
        <taxon>Eukaryota</taxon>
        <taxon>Sar</taxon>
        <taxon>Alveolata</taxon>
        <taxon>Dinophyceae</taxon>
        <taxon>Suessiales</taxon>
        <taxon>Symbiodiniaceae</taxon>
        <taxon>Symbiodinium</taxon>
    </lineage>
</organism>
<comment type="caution">
    <text evidence="1">The sequence shown here is derived from an EMBL/GenBank/DDBJ whole genome shotgun (WGS) entry which is preliminary data.</text>
</comment>
<dbReference type="OrthoDB" id="10361733at2759"/>
<evidence type="ECO:0000313" key="1">
    <source>
        <dbReference type="EMBL" id="OLP87318.1"/>
    </source>
</evidence>
<reference evidence="1 2" key="1">
    <citation type="submission" date="2016-02" db="EMBL/GenBank/DDBJ databases">
        <title>Genome analysis of coral dinoflagellate symbionts highlights evolutionary adaptations to a symbiotic lifestyle.</title>
        <authorList>
            <person name="Aranda M."/>
            <person name="Li Y."/>
            <person name="Liew Y.J."/>
            <person name="Baumgarten S."/>
            <person name="Simakov O."/>
            <person name="Wilson M."/>
            <person name="Piel J."/>
            <person name="Ashoor H."/>
            <person name="Bougouffa S."/>
            <person name="Bajic V.B."/>
            <person name="Ryu T."/>
            <person name="Ravasi T."/>
            <person name="Bayer T."/>
            <person name="Micklem G."/>
            <person name="Kim H."/>
            <person name="Bhak J."/>
            <person name="Lajeunesse T.C."/>
            <person name="Voolstra C.R."/>
        </authorList>
    </citation>
    <scope>NUCLEOTIDE SEQUENCE [LARGE SCALE GENOMIC DNA]</scope>
    <source>
        <strain evidence="1 2">CCMP2467</strain>
    </source>
</reference>
<dbReference type="Proteomes" id="UP000186817">
    <property type="component" value="Unassembled WGS sequence"/>
</dbReference>
<dbReference type="AlphaFoldDB" id="A0A1Q9CWM6"/>
<name>A0A1Q9CWM6_SYMMI</name>
<proteinExistence type="predicted"/>
<accession>A0A1Q9CWM6</accession>
<sequence>MISSPLVFGREEDDEFFVRACALSGVQVARRIDEDDMTVDGLLPPCLRGEAEAVDEEVAAADGAAARSAGRTGRSTRAPAELGQEYLQAANKRRRLQPVAETPAAPAEQVFRRPAARNARGRHVDGPRLQRAEAEVRPMQACDGPETLTSRVAFARIVRDGMDKELLHLRASMQSLMKQQPMKRFKNRVPVKVVNNKSGKGKHQASKEYGTYKNQTVGTREFAHKHMSDSVVDILDTDSGKAYKELVDFGFIHVPDVCPDCKHPVGGPVPFKSCPGKLYFRCRSYQCGKRFNVTDFSVFRGIRLSLVALCRVITFCSRCNVLKAPLVSDAQAQLRISRKPVEHAFNALLAEEAKAGERHNKVKHRLSGELEADGHGLRKLYVSPHNQHFSAEIEDAITRYRKANPGKKLPSYWKAHLRVVGVKKRMAKAGYRSGKGVFQVLPFKLVPPAASPPVESKKEIQDSKVLDQIVKATDTRVRLYSDGAPAWPSLCDVKGIKNFQVKHNKFEFVKRLPGMKKPASVVLAGTQVIDRWWQAMDAFIPPQIHNKKGKGGPVNDRLKTYAHAWVWRYHLPVGIDFKTELGKIC</sequence>
<evidence type="ECO:0000313" key="2">
    <source>
        <dbReference type="Proteomes" id="UP000186817"/>
    </source>
</evidence>
<gene>
    <name evidence="1" type="ORF">AK812_SmicGene31473</name>
</gene>